<dbReference type="GO" id="GO:0004057">
    <property type="term" value="F:arginyl-tRNA--protein transferase activity"/>
    <property type="evidence" value="ECO:0007669"/>
    <property type="project" value="InterPro"/>
</dbReference>
<gene>
    <name evidence="4" type="primary">bpt</name>
    <name evidence="7" type="ORF">VQ7734_04994</name>
</gene>
<dbReference type="AlphaFoldDB" id="A0A1M7Z302"/>
<dbReference type="PANTHER" id="PTHR21367:SF1">
    <property type="entry name" value="ARGINYL-TRNA--PROTEIN TRANSFERASE 1"/>
    <property type="match status" value="1"/>
</dbReference>
<dbReference type="NCBIfam" id="NF002346">
    <property type="entry name" value="PRK01305.2-3"/>
    <property type="match status" value="1"/>
</dbReference>
<dbReference type="InterPro" id="IPR016181">
    <property type="entry name" value="Acyl_CoA_acyltransferase"/>
</dbReference>
<reference evidence="8" key="1">
    <citation type="submission" date="2016-12" db="EMBL/GenBank/DDBJ databases">
        <authorList>
            <person name="Rodrigo-Torres L."/>
            <person name="Arahal R.D."/>
            <person name="Lucena T."/>
        </authorList>
    </citation>
    <scope>NUCLEOTIDE SEQUENCE [LARGE SCALE GENOMIC DNA]</scope>
</reference>
<dbReference type="PANTHER" id="PTHR21367">
    <property type="entry name" value="ARGININE-TRNA-PROTEIN TRANSFERASE 1"/>
    <property type="match status" value="1"/>
</dbReference>
<keyword evidence="1 4" id="KW-0963">Cytoplasm</keyword>
<dbReference type="OrthoDB" id="9782022at2"/>
<dbReference type="Pfam" id="PF04376">
    <property type="entry name" value="ATE_N"/>
    <property type="match status" value="1"/>
</dbReference>
<dbReference type="NCBIfam" id="NF002341">
    <property type="entry name" value="PRK01305.1-1"/>
    <property type="match status" value="1"/>
</dbReference>
<feature type="domain" description="N-end rule aminoacyl transferase C-terminal" evidence="6">
    <location>
        <begin position="104"/>
        <end position="222"/>
    </location>
</feature>
<dbReference type="SUPFAM" id="SSF55729">
    <property type="entry name" value="Acyl-CoA N-acyltransferases (Nat)"/>
    <property type="match status" value="1"/>
</dbReference>
<dbReference type="GO" id="GO:0071596">
    <property type="term" value="P:ubiquitin-dependent protein catabolic process via the N-end rule pathway"/>
    <property type="evidence" value="ECO:0007669"/>
    <property type="project" value="InterPro"/>
</dbReference>
<dbReference type="InterPro" id="IPR030700">
    <property type="entry name" value="N-end_Aminoacyl_Trfase"/>
</dbReference>
<evidence type="ECO:0000313" key="7">
    <source>
        <dbReference type="EMBL" id="SHO59214.1"/>
    </source>
</evidence>
<evidence type="ECO:0000259" key="5">
    <source>
        <dbReference type="Pfam" id="PF04376"/>
    </source>
</evidence>
<dbReference type="EC" id="2.3.2.29" evidence="4"/>
<dbReference type="InterPro" id="IPR007472">
    <property type="entry name" value="N-end_Aminoacyl_Trfase_C"/>
</dbReference>
<organism evidence="7 8">
    <name type="scientific">Vibrio quintilis</name>
    <dbReference type="NCBI Taxonomy" id="1117707"/>
    <lineage>
        <taxon>Bacteria</taxon>
        <taxon>Pseudomonadati</taxon>
        <taxon>Pseudomonadota</taxon>
        <taxon>Gammaproteobacteria</taxon>
        <taxon>Vibrionales</taxon>
        <taxon>Vibrionaceae</taxon>
        <taxon>Vibrio</taxon>
    </lineage>
</organism>
<keyword evidence="2 4" id="KW-0808">Transferase</keyword>
<comment type="function">
    <text evidence="4">Functions in the N-end rule pathway of protein degradation where it conjugates Leu from its aminoacyl-tRNA to the N-termini of proteins containing an N-terminal aspartate or glutamate.</text>
</comment>
<dbReference type="STRING" id="1117707.VQ7734_04994"/>
<accession>A0A1M7Z302</accession>
<dbReference type="InterPro" id="IPR007471">
    <property type="entry name" value="N-end_Aminoacyl_Trfase_N"/>
</dbReference>
<dbReference type="EMBL" id="FRFG01000106">
    <property type="protein sequence ID" value="SHO59214.1"/>
    <property type="molecule type" value="Genomic_DNA"/>
</dbReference>
<dbReference type="GO" id="GO:0008914">
    <property type="term" value="F:leucyl-tRNA--protein transferase activity"/>
    <property type="evidence" value="ECO:0007669"/>
    <property type="project" value="UniProtKB-UniRule"/>
</dbReference>
<protein>
    <recommendedName>
        <fullName evidence="4">Aspartate/glutamate leucyltransferase</fullName>
        <ecNumber evidence="4">2.3.2.29</ecNumber>
    </recommendedName>
</protein>
<dbReference type="NCBIfam" id="NF002342">
    <property type="entry name" value="PRK01305.1-3"/>
    <property type="match status" value="1"/>
</dbReference>
<evidence type="ECO:0000313" key="8">
    <source>
        <dbReference type="Proteomes" id="UP000184600"/>
    </source>
</evidence>
<comment type="subcellular location">
    <subcellularLocation>
        <location evidence="4">Cytoplasm</location>
    </subcellularLocation>
</comment>
<evidence type="ECO:0000256" key="1">
    <source>
        <dbReference type="ARBA" id="ARBA00022490"/>
    </source>
</evidence>
<comment type="catalytic activity">
    <reaction evidence="4">
        <text>N-terminal L-aspartyl-[protein] + L-leucyl-tRNA(Leu) = N-terminal L-leucyl-L-aspartyl-[protein] + tRNA(Leu) + H(+)</text>
        <dbReference type="Rhea" id="RHEA:50420"/>
        <dbReference type="Rhea" id="RHEA-COMP:9613"/>
        <dbReference type="Rhea" id="RHEA-COMP:9622"/>
        <dbReference type="Rhea" id="RHEA-COMP:12669"/>
        <dbReference type="Rhea" id="RHEA-COMP:12674"/>
        <dbReference type="ChEBI" id="CHEBI:15378"/>
        <dbReference type="ChEBI" id="CHEBI:64720"/>
        <dbReference type="ChEBI" id="CHEBI:78442"/>
        <dbReference type="ChEBI" id="CHEBI:78494"/>
        <dbReference type="ChEBI" id="CHEBI:133042"/>
        <dbReference type="EC" id="2.3.2.29"/>
    </reaction>
</comment>
<keyword evidence="3 4" id="KW-0012">Acyltransferase</keyword>
<dbReference type="Proteomes" id="UP000184600">
    <property type="component" value="Unassembled WGS sequence"/>
</dbReference>
<evidence type="ECO:0000259" key="6">
    <source>
        <dbReference type="Pfam" id="PF04377"/>
    </source>
</evidence>
<feature type="domain" description="N-end aminoacyl transferase N-terminal" evidence="5">
    <location>
        <begin position="13"/>
        <end position="83"/>
    </location>
</feature>
<dbReference type="InterPro" id="IPR017138">
    <property type="entry name" value="Asp_Glu_LeuTrfase"/>
</dbReference>
<dbReference type="Pfam" id="PF04377">
    <property type="entry name" value="ATE_C"/>
    <property type="match status" value="1"/>
</dbReference>
<keyword evidence="8" id="KW-1185">Reference proteome</keyword>
<proteinExistence type="inferred from homology"/>
<evidence type="ECO:0000256" key="2">
    <source>
        <dbReference type="ARBA" id="ARBA00022679"/>
    </source>
</evidence>
<evidence type="ECO:0000256" key="4">
    <source>
        <dbReference type="HAMAP-Rule" id="MF_00689"/>
    </source>
</evidence>
<evidence type="ECO:0000256" key="3">
    <source>
        <dbReference type="ARBA" id="ARBA00023315"/>
    </source>
</evidence>
<comment type="similarity">
    <text evidence="4">Belongs to the R-transferase family. Bpt subfamily.</text>
</comment>
<comment type="catalytic activity">
    <reaction evidence="4">
        <text>N-terminal L-glutamyl-[protein] + L-leucyl-tRNA(Leu) = N-terminal L-leucyl-L-glutamyl-[protein] + tRNA(Leu) + H(+)</text>
        <dbReference type="Rhea" id="RHEA:50412"/>
        <dbReference type="Rhea" id="RHEA-COMP:9613"/>
        <dbReference type="Rhea" id="RHEA-COMP:9622"/>
        <dbReference type="Rhea" id="RHEA-COMP:12664"/>
        <dbReference type="Rhea" id="RHEA-COMP:12668"/>
        <dbReference type="ChEBI" id="CHEBI:15378"/>
        <dbReference type="ChEBI" id="CHEBI:64721"/>
        <dbReference type="ChEBI" id="CHEBI:78442"/>
        <dbReference type="ChEBI" id="CHEBI:78494"/>
        <dbReference type="ChEBI" id="CHEBI:133041"/>
        <dbReference type="EC" id="2.3.2.29"/>
    </reaction>
</comment>
<dbReference type="HAMAP" id="MF_00689">
    <property type="entry name" value="Bpt"/>
    <property type="match status" value="1"/>
</dbReference>
<dbReference type="RefSeq" id="WP_073586624.1">
    <property type="nucleotide sequence ID" value="NZ_AP024897.1"/>
</dbReference>
<dbReference type="GO" id="GO:0005737">
    <property type="term" value="C:cytoplasm"/>
    <property type="evidence" value="ECO:0007669"/>
    <property type="project" value="UniProtKB-SubCell"/>
</dbReference>
<sequence length="229" mass="27025">MHKNIRIGLTHYHACSYLPERQERVAIVMDEKLHCPEQYEMLLSNGFRRSGSTIYKPYCGLCQACQPVRIPVNDFQPSRSQKRLKNKTSHLSWEIKSTLDPLWYSLYERYIEQRHQNGSMYPPDQAEFEKFSSCSWLSTSYIHIYDADQLVAVAVTDMLPDSGSAFYTFYDPDSSLSLGTFAVLLQIQICQMMNKEWLYLGYQIDECPAMNYKTRFHPHQRLVNQRWHR</sequence>
<dbReference type="NCBIfam" id="NF002345">
    <property type="entry name" value="PRK01305.2-2"/>
    <property type="match status" value="1"/>
</dbReference>
<name>A0A1M7Z302_9VIBR</name>
<dbReference type="PIRSF" id="PIRSF037208">
    <property type="entry name" value="ATE_pro_prd"/>
    <property type="match status" value="1"/>
</dbReference>